<evidence type="ECO:0000313" key="3">
    <source>
        <dbReference type="Proteomes" id="UP000597444"/>
    </source>
</evidence>
<accession>A0A8J3J067</accession>
<feature type="compositionally biased region" description="Basic and acidic residues" evidence="1">
    <location>
        <begin position="11"/>
        <end position="28"/>
    </location>
</feature>
<protein>
    <submittedName>
        <fullName evidence="2">Uncharacterized protein</fullName>
    </submittedName>
</protein>
<dbReference type="AlphaFoldDB" id="A0A8J3J067"/>
<comment type="caution">
    <text evidence="2">The sequence shown here is derived from an EMBL/GenBank/DDBJ whole genome shotgun (WGS) entry which is preliminary data.</text>
</comment>
<dbReference type="Proteomes" id="UP000597444">
    <property type="component" value="Unassembled WGS sequence"/>
</dbReference>
<dbReference type="EMBL" id="BNJK01000002">
    <property type="protein sequence ID" value="GHO99196.1"/>
    <property type="molecule type" value="Genomic_DNA"/>
</dbReference>
<keyword evidence="3" id="KW-1185">Reference proteome</keyword>
<feature type="region of interest" description="Disordered" evidence="1">
    <location>
        <begin position="1"/>
        <end position="38"/>
    </location>
</feature>
<evidence type="ECO:0000256" key="1">
    <source>
        <dbReference type="SAM" id="MobiDB-lite"/>
    </source>
</evidence>
<name>A0A8J3J067_9CHLR</name>
<evidence type="ECO:0000313" key="2">
    <source>
        <dbReference type="EMBL" id="GHO99196.1"/>
    </source>
</evidence>
<organism evidence="2 3">
    <name type="scientific">Reticulibacter mediterranei</name>
    <dbReference type="NCBI Taxonomy" id="2778369"/>
    <lineage>
        <taxon>Bacteria</taxon>
        <taxon>Bacillati</taxon>
        <taxon>Chloroflexota</taxon>
        <taxon>Ktedonobacteria</taxon>
        <taxon>Ktedonobacterales</taxon>
        <taxon>Reticulibacteraceae</taxon>
        <taxon>Reticulibacter</taxon>
    </lineage>
</organism>
<sequence>MGALRLSLVGSRRDRETDQRCGEGDKRKAPAKTPTAPLCRYGITQHPLYLEGDKRKAPADPYRPPCRYGITQHPLYLEGDKRKAPADPYRPPCRYGITQHPLYLELLPFQLLDASTIRFDKVLRYIAISTLVVAITSRLVAVCQ</sequence>
<gene>
    <name evidence="2" type="ORF">KSF_092440</name>
</gene>
<reference evidence="2" key="1">
    <citation type="submission" date="2020-10" db="EMBL/GenBank/DDBJ databases">
        <title>Taxonomic study of unclassified bacteria belonging to the class Ktedonobacteria.</title>
        <authorList>
            <person name="Yabe S."/>
            <person name="Wang C.M."/>
            <person name="Zheng Y."/>
            <person name="Sakai Y."/>
            <person name="Cavaletti L."/>
            <person name="Monciardini P."/>
            <person name="Donadio S."/>
        </authorList>
    </citation>
    <scope>NUCLEOTIDE SEQUENCE</scope>
    <source>
        <strain evidence="2">ID150040</strain>
    </source>
</reference>
<proteinExistence type="predicted"/>